<dbReference type="Pfam" id="PF01966">
    <property type="entry name" value="HD"/>
    <property type="match status" value="1"/>
</dbReference>
<proteinExistence type="predicted"/>
<name>A0ABD5VAZ7_9EURY</name>
<dbReference type="PROSITE" id="PS51831">
    <property type="entry name" value="HD"/>
    <property type="match status" value="1"/>
</dbReference>
<protein>
    <submittedName>
        <fullName evidence="2">HD domain-containing protein</fullName>
    </submittedName>
</protein>
<comment type="caution">
    <text evidence="2">The sequence shown here is derived from an EMBL/GenBank/DDBJ whole genome shotgun (WGS) entry which is preliminary data.</text>
</comment>
<keyword evidence="3" id="KW-1185">Reference proteome</keyword>
<evidence type="ECO:0000313" key="2">
    <source>
        <dbReference type="EMBL" id="MFC6952609.1"/>
    </source>
</evidence>
<dbReference type="PANTHER" id="PTHR33594">
    <property type="entry name" value="SUPERFAMILY HYDROLASE, PUTATIVE (AFU_ORTHOLOGUE AFUA_1G03035)-RELATED"/>
    <property type="match status" value="1"/>
</dbReference>
<dbReference type="AlphaFoldDB" id="A0ABD5VAZ7"/>
<evidence type="ECO:0000313" key="3">
    <source>
        <dbReference type="Proteomes" id="UP001596395"/>
    </source>
</evidence>
<sequence length="223" mass="24759">MHAPLDEAAVRERAESYFDGVSPCHDFEHVRRVVATAKRLADETERGVHARPRDVDRDVLVAAGWLHDVGRAKESRGEIECHAEWGASEARTILRELGRTDDAFLDAVAHCVHAHRFSNDVEPDSLEAELLSDADNLDATGAVGVARVFAYAGEYGNTLYDPDLPPSEDDTDAGETSFNHFHKKILHLEDRMHTAAGAALARDRHAYVESFLDRFEREASGED</sequence>
<organism evidence="2 3">
    <name type="scientific">Halorubellus litoreus</name>
    <dbReference type="NCBI Taxonomy" id="755308"/>
    <lineage>
        <taxon>Archaea</taxon>
        <taxon>Methanobacteriati</taxon>
        <taxon>Methanobacteriota</taxon>
        <taxon>Stenosarchaea group</taxon>
        <taxon>Halobacteria</taxon>
        <taxon>Halobacteriales</taxon>
        <taxon>Halorubellaceae</taxon>
        <taxon>Halorubellus</taxon>
    </lineage>
</organism>
<dbReference type="InterPro" id="IPR006674">
    <property type="entry name" value="HD_domain"/>
</dbReference>
<feature type="domain" description="HD" evidence="1">
    <location>
        <begin position="26"/>
        <end position="140"/>
    </location>
</feature>
<dbReference type="CDD" id="cd00077">
    <property type="entry name" value="HDc"/>
    <property type="match status" value="1"/>
</dbReference>
<dbReference type="EMBL" id="JBHSXN010000001">
    <property type="protein sequence ID" value="MFC6952609.1"/>
    <property type="molecule type" value="Genomic_DNA"/>
</dbReference>
<dbReference type="PANTHER" id="PTHR33594:SF1">
    <property type="entry name" value="HD_PDEASE DOMAIN-CONTAINING PROTEIN"/>
    <property type="match status" value="1"/>
</dbReference>
<accession>A0ABD5VAZ7</accession>
<dbReference type="InterPro" id="IPR003607">
    <property type="entry name" value="HD/PDEase_dom"/>
</dbReference>
<dbReference type="SUPFAM" id="SSF109604">
    <property type="entry name" value="HD-domain/PDEase-like"/>
    <property type="match status" value="1"/>
</dbReference>
<dbReference type="Proteomes" id="UP001596395">
    <property type="component" value="Unassembled WGS sequence"/>
</dbReference>
<gene>
    <name evidence="2" type="ORF">ACFQGB_07005</name>
</gene>
<reference evidence="2 3" key="1">
    <citation type="journal article" date="2019" name="Int. J. Syst. Evol. Microbiol.">
        <title>The Global Catalogue of Microorganisms (GCM) 10K type strain sequencing project: providing services to taxonomists for standard genome sequencing and annotation.</title>
        <authorList>
            <consortium name="The Broad Institute Genomics Platform"/>
            <consortium name="The Broad Institute Genome Sequencing Center for Infectious Disease"/>
            <person name="Wu L."/>
            <person name="Ma J."/>
        </authorList>
    </citation>
    <scope>NUCLEOTIDE SEQUENCE [LARGE SCALE GENOMIC DNA]</scope>
    <source>
        <strain evidence="2 3">GX26</strain>
    </source>
</reference>
<dbReference type="RefSeq" id="WP_336349573.1">
    <property type="nucleotide sequence ID" value="NZ_JAZAQL010000001.1"/>
</dbReference>
<dbReference type="SMART" id="SM00471">
    <property type="entry name" value="HDc"/>
    <property type="match status" value="1"/>
</dbReference>
<evidence type="ECO:0000259" key="1">
    <source>
        <dbReference type="PROSITE" id="PS51831"/>
    </source>
</evidence>
<dbReference type="Gene3D" id="1.10.3210.50">
    <property type="match status" value="1"/>
</dbReference>